<dbReference type="AlphaFoldDB" id="A0A8J6DYZ6"/>
<feature type="region of interest" description="Disordered" evidence="4">
    <location>
        <begin position="820"/>
        <end position="963"/>
    </location>
</feature>
<proteinExistence type="predicted"/>
<dbReference type="GO" id="GO:0031267">
    <property type="term" value="F:small GTPase binding"/>
    <property type="evidence" value="ECO:0007669"/>
    <property type="project" value="TreeGrafter"/>
</dbReference>
<feature type="compositionally biased region" description="Pro residues" evidence="4">
    <location>
        <begin position="896"/>
        <end position="907"/>
    </location>
</feature>
<dbReference type="GO" id="GO:0005829">
    <property type="term" value="C:cytosol"/>
    <property type="evidence" value="ECO:0007669"/>
    <property type="project" value="TreeGrafter"/>
</dbReference>
<dbReference type="SMART" id="SM00368">
    <property type="entry name" value="LRR_RI"/>
    <property type="match status" value="3"/>
</dbReference>
<feature type="compositionally biased region" description="Basic and acidic residues" evidence="4">
    <location>
        <begin position="791"/>
        <end position="801"/>
    </location>
</feature>
<protein>
    <submittedName>
        <fullName evidence="5">Leucine Rich repeat</fullName>
    </submittedName>
</protein>
<evidence type="ECO:0000256" key="3">
    <source>
        <dbReference type="ARBA" id="ARBA00022737"/>
    </source>
</evidence>
<name>A0A8J6DYZ6_9EUKA</name>
<dbReference type="GO" id="GO:0005634">
    <property type="term" value="C:nucleus"/>
    <property type="evidence" value="ECO:0007669"/>
    <property type="project" value="TreeGrafter"/>
</dbReference>
<evidence type="ECO:0000256" key="4">
    <source>
        <dbReference type="SAM" id="MobiDB-lite"/>
    </source>
</evidence>
<feature type="compositionally biased region" description="Pro residues" evidence="4">
    <location>
        <begin position="565"/>
        <end position="574"/>
    </location>
</feature>
<keyword evidence="6" id="KW-1185">Reference proteome</keyword>
<dbReference type="InterPro" id="IPR027038">
    <property type="entry name" value="RanGap"/>
</dbReference>
<reference evidence="5" key="1">
    <citation type="submission" date="2021-05" db="EMBL/GenBank/DDBJ databases">
        <title>A free-living protist that lacks canonical eukaryotic 1 DNA replication and segregation systems.</title>
        <authorList>
            <person name="Salas-Leiva D.E."/>
            <person name="Tromer E.C."/>
            <person name="Curtis B.A."/>
            <person name="Jerlstrom-Hultqvist J."/>
            <person name="Kolisko M."/>
            <person name="Yi Z."/>
            <person name="Salas-Leiva J.S."/>
            <person name="Gallot-Lavallee L."/>
            <person name="Kops G.J.P.L."/>
            <person name="Archibald J.M."/>
            <person name="Simpson A.G.B."/>
            <person name="Roger A.J."/>
        </authorList>
    </citation>
    <scope>NUCLEOTIDE SEQUENCE</scope>
    <source>
        <strain evidence="5">BICM</strain>
    </source>
</reference>
<feature type="region of interest" description="Disordered" evidence="4">
    <location>
        <begin position="493"/>
        <end position="619"/>
    </location>
</feature>
<organism evidence="5 6">
    <name type="scientific">Carpediemonas membranifera</name>
    <dbReference type="NCBI Taxonomy" id="201153"/>
    <lineage>
        <taxon>Eukaryota</taxon>
        <taxon>Metamonada</taxon>
        <taxon>Carpediemonas-like organisms</taxon>
        <taxon>Carpediemonas</taxon>
    </lineage>
</organism>
<sequence length="1035" mass="112138">MQPGSTVIRRALGLAYVQECRKKGITPNETITNTLSQQTNDDIELNAIFQLGSFGNEHVIALYSAFNNSEEHLRRLSKLSLDGNNISGPGMRPINGLLVLNPSLTTLELSHNPIGDEGVHTLCQALIPPRNPAYPRVRLQRLNLSDCGLSDFAATRIAEMLKHNTDLRVLELSTTGRPAGHPVMPMDLHSNPELADFVTDLQAELAVERQVTVLGKSTPLNSAFFESHGNDIGPMGATALAQALSVNRSIQTLNILGNAIGNEGFRNLVTHATGHTSLRTLGLSVFHRSQFPAAGEFYCPRQSAAHAFPRFVNLLRSTPHLTRLDLGWVIIGPLRHTSTPLPAPLAMADTFPAEPAMTVVEDEPQGPKPVTPGTPVILHTEMRALARKQREEGKAAEKKQEPAAHSPGATSTSPTPEKKRRTKSPGNKRRHKSRETSADVLSPSLGRAYGRARADSVEGQPVSSPLVVVRTQQAMGVTNDDLKLRRRLVETLKQSSPAKRRAAMIPEISTPVFRFSETVAPPAGRRDLSETQPPQSMPSRDAPKAPALRDSPPARTAPEALQSPPKRPPPPALPAPVDSDTESEDDSPPHRPPIPVKPAFISNKHRDATKQAEIQRAAQQQARIAELEAAHRMEIEELKSKHEETVAAVTADLEARTAVVQELTGTVQTLTGEKHALEVERDSLAARVSEAKAAAAEAADDTKKRVTALKAKMTATYEAKLDALRAELESARKADADSFAAARDSWQSTENKLRTDAKDLALKAKTLAAEKDALAAEKEAVSAELSQTKETSAETHEEAKRMARRVVELEDVTEQLLAQLKERECEVVERPRPVSPESTAVAAQTPSPKADPQVQGGEHSEEPVPTTPTVETPEPVQSQPRQMNVDTDTQLKPEPEPVPEPKQPEPAPEPEEPEKPAQSPVKAAPEVDRRPMIAIPVRRPVVSDSDSDWSDDESPVTTAPPKASAILIKAEPEPEVEPQSGPAPEPKRQIHLSPVTMGKLDRPSPALQSSVMAVCAGDRLAVYEGKNGRSFVVAV</sequence>
<evidence type="ECO:0000256" key="1">
    <source>
        <dbReference type="ARBA" id="ARBA00022468"/>
    </source>
</evidence>
<keyword evidence="1" id="KW-0343">GTPase activation</keyword>
<dbReference type="Gene3D" id="3.80.10.10">
    <property type="entry name" value="Ribonuclease Inhibitor"/>
    <property type="match status" value="2"/>
</dbReference>
<evidence type="ECO:0000313" key="6">
    <source>
        <dbReference type="Proteomes" id="UP000717585"/>
    </source>
</evidence>
<dbReference type="PANTHER" id="PTHR24113:SF12">
    <property type="entry name" value="RAN GTPASE-ACTIVATING PROTEIN 1"/>
    <property type="match status" value="1"/>
</dbReference>
<evidence type="ECO:0000256" key="2">
    <source>
        <dbReference type="ARBA" id="ARBA00022614"/>
    </source>
</evidence>
<feature type="compositionally biased region" description="Basic and acidic residues" evidence="4">
    <location>
        <begin position="387"/>
        <end position="402"/>
    </location>
</feature>
<evidence type="ECO:0000313" key="5">
    <source>
        <dbReference type="EMBL" id="KAG9392934.1"/>
    </source>
</evidence>
<comment type="caution">
    <text evidence="5">The sequence shown here is derived from an EMBL/GenBank/DDBJ whole genome shotgun (WGS) entry which is preliminary data.</text>
</comment>
<dbReference type="Pfam" id="PF13516">
    <property type="entry name" value="LRR_6"/>
    <property type="match status" value="2"/>
</dbReference>
<keyword evidence="2" id="KW-0433">Leucine-rich repeat</keyword>
<feature type="compositionally biased region" description="Basic and acidic residues" evidence="4">
    <location>
        <begin position="820"/>
        <end position="832"/>
    </location>
</feature>
<dbReference type="GO" id="GO:0005096">
    <property type="term" value="F:GTPase activator activity"/>
    <property type="evidence" value="ECO:0007669"/>
    <property type="project" value="UniProtKB-KW"/>
</dbReference>
<gene>
    <name evidence="5" type="ORF">J8273_5746</name>
</gene>
<keyword evidence="3" id="KW-0677">Repeat</keyword>
<feature type="compositionally biased region" description="Basic residues" evidence="4">
    <location>
        <begin position="418"/>
        <end position="433"/>
    </location>
</feature>
<feature type="region of interest" description="Disordered" evidence="4">
    <location>
        <begin position="387"/>
        <end position="462"/>
    </location>
</feature>
<dbReference type="OrthoDB" id="120976at2759"/>
<dbReference type="SUPFAM" id="SSF52047">
    <property type="entry name" value="RNI-like"/>
    <property type="match status" value="1"/>
</dbReference>
<accession>A0A8J6DYZ6</accession>
<dbReference type="InterPro" id="IPR032675">
    <property type="entry name" value="LRR_dom_sf"/>
</dbReference>
<dbReference type="Proteomes" id="UP000717585">
    <property type="component" value="Unassembled WGS sequence"/>
</dbReference>
<feature type="compositionally biased region" description="Polar residues" evidence="4">
    <location>
        <begin position="877"/>
        <end position="888"/>
    </location>
</feature>
<dbReference type="EMBL" id="JAHDYR010000030">
    <property type="protein sequence ID" value="KAG9392934.1"/>
    <property type="molecule type" value="Genomic_DNA"/>
</dbReference>
<dbReference type="GO" id="GO:0048471">
    <property type="term" value="C:perinuclear region of cytoplasm"/>
    <property type="evidence" value="ECO:0007669"/>
    <property type="project" value="TreeGrafter"/>
</dbReference>
<dbReference type="InterPro" id="IPR001611">
    <property type="entry name" value="Leu-rich_rpt"/>
</dbReference>
<dbReference type="PANTHER" id="PTHR24113">
    <property type="entry name" value="RAN GTPASE-ACTIVATING PROTEIN 1"/>
    <property type="match status" value="1"/>
</dbReference>
<dbReference type="GO" id="GO:0006913">
    <property type="term" value="P:nucleocytoplasmic transport"/>
    <property type="evidence" value="ECO:0007669"/>
    <property type="project" value="TreeGrafter"/>
</dbReference>
<feature type="compositionally biased region" description="Low complexity" evidence="4">
    <location>
        <begin position="863"/>
        <end position="876"/>
    </location>
</feature>
<feature type="compositionally biased region" description="Acidic residues" evidence="4">
    <location>
        <begin position="945"/>
        <end position="954"/>
    </location>
</feature>
<feature type="region of interest" description="Disordered" evidence="4">
    <location>
        <begin position="774"/>
        <end position="801"/>
    </location>
</feature>